<dbReference type="AlphaFoldDB" id="A0A518C1B0"/>
<accession>A0A518C1B0</accession>
<dbReference type="InterPro" id="IPR053853">
    <property type="entry name" value="FitA-like_RHH"/>
</dbReference>
<evidence type="ECO:0000259" key="1">
    <source>
        <dbReference type="Pfam" id="PF22513"/>
    </source>
</evidence>
<organism evidence="2 3">
    <name type="scientific">Mucisphaera calidilacus</name>
    <dbReference type="NCBI Taxonomy" id="2527982"/>
    <lineage>
        <taxon>Bacteria</taxon>
        <taxon>Pseudomonadati</taxon>
        <taxon>Planctomycetota</taxon>
        <taxon>Phycisphaerae</taxon>
        <taxon>Phycisphaerales</taxon>
        <taxon>Phycisphaeraceae</taxon>
        <taxon>Mucisphaera</taxon>
    </lineage>
</organism>
<dbReference type="SUPFAM" id="SSF47598">
    <property type="entry name" value="Ribbon-helix-helix"/>
    <property type="match status" value="1"/>
</dbReference>
<evidence type="ECO:0000313" key="2">
    <source>
        <dbReference type="EMBL" id="QDU73016.1"/>
    </source>
</evidence>
<evidence type="ECO:0000313" key="3">
    <source>
        <dbReference type="Proteomes" id="UP000320386"/>
    </source>
</evidence>
<dbReference type="InterPro" id="IPR013321">
    <property type="entry name" value="Arc_rbn_hlx_hlx"/>
</dbReference>
<dbReference type="RefSeq" id="WP_145447157.1">
    <property type="nucleotide sequence ID" value="NZ_CP036280.1"/>
</dbReference>
<reference evidence="2 3" key="1">
    <citation type="submission" date="2019-02" db="EMBL/GenBank/DDBJ databases">
        <title>Deep-cultivation of Planctomycetes and their phenomic and genomic characterization uncovers novel biology.</title>
        <authorList>
            <person name="Wiegand S."/>
            <person name="Jogler M."/>
            <person name="Boedeker C."/>
            <person name="Pinto D."/>
            <person name="Vollmers J."/>
            <person name="Rivas-Marin E."/>
            <person name="Kohn T."/>
            <person name="Peeters S.H."/>
            <person name="Heuer A."/>
            <person name="Rast P."/>
            <person name="Oberbeckmann S."/>
            <person name="Bunk B."/>
            <person name="Jeske O."/>
            <person name="Meyerdierks A."/>
            <person name="Storesund J.E."/>
            <person name="Kallscheuer N."/>
            <person name="Luecker S."/>
            <person name="Lage O.M."/>
            <person name="Pohl T."/>
            <person name="Merkel B.J."/>
            <person name="Hornburger P."/>
            <person name="Mueller R.-W."/>
            <person name="Bruemmer F."/>
            <person name="Labrenz M."/>
            <person name="Spormann A.M."/>
            <person name="Op den Camp H."/>
            <person name="Overmann J."/>
            <person name="Amann R."/>
            <person name="Jetten M.S.M."/>
            <person name="Mascher T."/>
            <person name="Medema M.H."/>
            <person name="Devos D.P."/>
            <person name="Kaster A.-K."/>
            <person name="Ovreas L."/>
            <person name="Rohde M."/>
            <person name="Galperin M.Y."/>
            <person name="Jogler C."/>
        </authorList>
    </citation>
    <scope>NUCLEOTIDE SEQUENCE [LARGE SCALE GENOMIC DNA]</scope>
    <source>
        <strain evidence="2 3">Pan265</strain>
    </source>
</reference>
<gene>
    <name evidence="2" type="ORF">Pan265_28940</name>
</gene>
<dbReference type="EMBL" id="CP036280">
    <property type="protein sequence ID" value="QDU73016.1"/>
    <property type="molecule type" value="Genomic_DNA"/>
</dbReference>
<dbReference type="GO" id="GO:0006355">
    <property type="term" value="P:regulation of DNA-templated transcription"/>
    <property type="evidence" value="ECO:0007669"/>
    <property type="project" value="InterPro"/>
</dbReference>
<dbReference type="Proteomes" id="UP000320386">
    <property type="component" value="Chromosome"/>
</dbReference>
<feature type="domain" description="Antitoxin FitA-like ribbon-helix-helix" evidence="1">
    <location>
        <begin position="2"/>
        <end position="39"/>
    </location>
</feature>
<name>A0A518C1B0_9BACT</name>
<sequence>MAQFVVRNIEDDVRDRLREQAKVAGCSMEEYIRDILRAHALRDPSVPRKGLGTLMYERFKDCGLDEPLEQFDWGIAKPMEFPD</sequence>
<keyword evidence="3" id="KW-1185">Reference proteome</keyword>
<dbReference type="KEGG" id="mcad:Pan265_28940"/>
<proteinExistence type="predicted"/>
<dbReference type="OrthoDB" id="27260at2"/>
<dbReference type="Gene3D" id="1.10.1220.10">
    <property type="entry name" value="Met repressor-like"/>
    <property type="match status" value="1"/>
</dbReference>
<dbReference type="InterPro" id="IPR010985">
    <property type="entry name" value="Ribbon_hlx_hlx"/>
</dbReference>
<dbReference type="Pfam" id="PF22513">
    <property type="entry name" value="FitA-like_RHH"/>
    <property type="match status" value="1"/>
</dbReference>
<protein>
    <recommendedName>
        <fullName evidence="1">Antitoxin FitA-like ribbon-helix-helix domain-containing protein</fullName>
    </recommendedName>
</protein>